<name>A0ACB8GZV2_PSICU</name>
<dbReference type="Proteomes" id="UP000664032">
    <property type="component" value="Unassembled WGS sequence"/>
</dbReference>
<evidence type="ECO:0000313" key="1">
    <source>
        <dbReference type="EMBL" id="KAH9481111.1"/>
    </source>
</evidence>
<dbReference type="EMBL" id="JAFIQS020000005">
    <property type="protein sequence ID" value="KAH9481111.1"/>
    <property type="molecule type" value="Genomic_DNA"/>
</dbReference>
<accession>A0ACB8GZV2</accession>
<sequence>MAPSRITKSSTRKTAGTVVCPYCNKEVNKRGLAGHQRSASCRATQGPRNLALDNESERQAYDDLLKRYAHSNTFSSTSQLEATLGGTRPSKHSVEWDLDSKEGGGPDQNSSHSEELEPDGLASEDTSSDHHDGGGGDENIPIQAIADDIKIEYHPSSKQVDEIFRFEDYKSTLPETKPKNVDRKPWLPFRTRLDFELAEFMHDSHLNSSQTSTLLSIIHQSCWEHARALKAQGFSTQTITVPYKGEENSFDLAFRPIWDWCLSLLENPTLAPKFKWDAERHYKFDASAQKWKRFIDEPWTGNAWWKAQSKLPNGAGLLCIILYADKTRLSSFGTQKGYPVMARCGNLPINLRNGEGVGGGRVVGFLPIVEEDAGETGKKGFINFKRVVWHKSFYEIIQSLVDHAKTGFYFSQKDFQRWIYPVILILSADYEEQCLVPHENLTDFTTIYPLRSAKEMGDIFDEAQELNKTDADKLLQMYGLRNVENVFQQIQNTDIYEALSFDRLHNNHGGVFSDHLWEEYQKIVNNLGKKTAALIDERVDEIPRWSGLNHFRTLMKSAGEFTDGTKYEDISKIIVFASEDILTQDVSEQGFRLLEVIRSYLELDMYSGLTVHTEDTLQSGEAELKTFCELLCAYSADFPDKSWNFPKAHAFRHLFDDIRDKGVTRNYNTKPNEKAHSILKSFYQLHTNFKNVIPQISKLNEKDLACHMIRGALDHLDEFNTTEVEDEQESTIIGTHHVSLGSYLPAISFSEHERQHSSDIAFHGFRKKLGQTLSRHLGKPVRFDKHDVITPYQYMEVNYESKITWKTERNILRINPSFHGRKRYDHALIQVDSEKNTYIFVQLLYVIGIKVEETLYHMALVLPLDEAIPALENHRISDKKLRFIRVRSRHRSKAAFINVESIVRGGLLAQAFRPPHQVDEYIIIDVIDEDMWWRLKSVKLVKHTMPSNTQRNITALDDSSSESDKSTTPFTMPTNEDAISQSELEKIIERALDDSVSFKDMQEALKSAHVTILEQRKELLKLKTIVADLQLRQKAETKQDLAVIIEEQIKKFGRCFQFFYSPYAQLNWFNNMMEKPAFACNDPARYETPQGVEVSEHELQALALRGIYAELFDCIAPDFHSYMKSGTSFRKTFITALQDVRSQCLDRLRKSCPKIFGMPASYFQRGTASRSTMPDVQNLLKDKNGACDFTSRFPAVLYKDSDPSQVDDLFLNPILFKIARIVLYGPNAVDMIGGTKIRINNTYYRDDRPIEVTEGMIAWCAIMARFLLSDDVEFTSTGVGEKSSNTYFGDFDTYKKIIIRSKKVNSKWYDRLIGKWDTQLFSATKQRKDKDTSGNQQNTNSQNPNSQQDDQVDDIFAAMRSSNLARPPSDTDTDLEEQSHNKGLTRRLQRSGALENLNISDDDSEGGIEYVDIPYSTPSNSSPNPSQNHRIPSRPDSSTSTPHTGVEELAIDSGIPQREEPAASNATLNKSLYDVLAAQAKGLSKAYLFSINYMNFEM</sequence>
<evidence type="ECO:0000313" key="2">
    <source>
        <dbReference type="Proteomes" id="UP000664032"/>
    </source>
</evidence>
<comment type="caution">
    <text evidence="1">The sequence shown here is derived from an EMBL/GenBank/DDBJ whole genome shotgun (WGS) entry which is preliminary data.</text>
</comment>
<protein>
    <submittedName>
        <fullName evidence="1">Uncharacterized protein</fullName>
    </submittedName>
</protein>
<organism evidence="1 2">
    <name type="scientific">Psilocybe cubensis</name>
    <name type="common">Psychedelic mushroom</name>
    <name type="synonym">Stropharia cubensis</name>
    <dbReference type="NCBI Taxonomy" id="181762"/>
    <lineage>
        <taxon>Eukaryota</taxon>
        <taxon>Fungi</taxon>
        <taxon>Dikarya</taxon>
        <taxon>Basidiomycota</taxon>
        <taxon>Agaricomycotina</taxon>
        <taxon>Agaricomycetes</taxon>
        <taxon>Agaricomycetidae</taxon>
        <taxon>Agaricales</taxon>
        <taxon>Agaricineae</taxon>
        <taxon>Strophariaceae</taxon>
        <taxon>Psilocybe</taxon>
    </lineage>
</organism>
<gene>
    <name evidence="1" type="ORF">JR316_0005631</name>
</gene>
<keyword evidence="2" id="KW-1185">Reference proteome</keyword>
<reference evidence="1" key="1">
    <citation type="submission" date="2021-10" db="EMBL/GenBank/DDBJ databases">
        <title>Psilocybe cubensis genome.</title>
        <authorList>
            <person name="Mckernan K.J."/>
            <person name="Crawford S."/>
            <person name="Trippe A."/>
            <person name="Kane L.T."/>
            <person name="Mclaughlin S."/>
        </authorList>
    </citation>
    <scope>NUCLEOTIDE SEQUENCE</scope>
    <source>
        <strain evidence="1">MGC-MH-2018</strain>
    </source>
</reference>
<proteinExistence type="predicted"/>